<feature type="region of interest" description="Disordered" evidence="1">
    <location>
        <begin position="16"/>
        <end position="155"/>
    </location>
</feature>
<dbReference type="PATRIC" id="fig|465820.4.peg.1732"/>
<dbReference type="Proteomes" id="UP000072763">
    <property type="component" value="Unassembled WGS sequence"/>
</dbReference>
<dbReference type="AlphaFoldDB" id="A0A147DUQ9"/>
<feature type="compositionally biased region" description="Polar residues" evidence="1">
    <location>
        <begin position="32"/>
        <end position="70"/>
    </location>
</feature>
<gene>
    <name evidence="2" type="ORF">NS359_00435</name>
</gene>
<evidence type="ECO:0000313" key="2">
    <source>
        <dbReference type="EMBL" id="KTR54207.1"/>
    </source>
</evidence>
<dbReference type="PROSITE" id="PS51257">
    <property type="entry name" value="PROKAR_LIPOPROTEIN"/>
    <property type="match status" value="1"/>
</dbReference>
<reference evidence="2 3" key="1">
    <citation type="journal article" date="2016" name="Front. Microbiol.">
        <title>Genomic Resource of Rice Seed Associated Bacteria.</title>
        <authorList>
            <person name="Midha S."/>
            <person name="Bansal K."/>
            <person name="Sharma S."/>
            <person name="Kumar N."/>
            <person name="Patil P.P."/>
            <person name="Chaudhry V."/>
            <person name="Patil P.B."/>
        </authorList>
    </citation>
    <scope>NUCLEOTIDE SEQUENCE [LARGE SCALE GENOMIC DNA]</scope>
    <source>
        <strain evidence="2 3">NS359</strain>
    </source>
</reference>
<accession>A0A147DUQ9</accession>
<evidence type="ECO:0000313" key="3">
    <source>
        <dbReference type="Proteomes" id="UP000072763"/>
    </source>
</evidence>
<evidence type="ECO:0000256" key="1">
    <source>
        <dbReference type="SAM" id="MobiDB-lite"/>
    </source>
</evidence>
<feature type="compositionally biased region" description="Low complexity" evidence="1">
    <location>
        <begin position="125"/>
        <end position="143"/>
    </location>
</feature>
<dbReference type="EMBL" id="LDRC01000004">
    <property type="protein sequence ID" value="KTR54207.1"/>
    <property type="molecule type" value="Genomic_DNA"/>
</dbReference>
<protein>
    <submittedName>
        <fullName evidence="2">Uncharacterized protein</fullName>
    </submittedName>
</protein>
<comment type="caution">
    <text evidence="2">The sequence shown here is derived from an EMBL/GenBank/DDBJ whole genome shotgun (WGS) entry which is preliminary data.</text>
</comment>
<proteinExistence type="predicted"/>
<name>A0A147DUQ9_9MICO</name>
<sequence>MFTAGRDRIVAGLGASTAGCVFAPTSERGQSRARSVGSTQNTEAAGGPTASSAALTHEGQTMTDRGNSTHGPELDDQLAHEAQSIVQGHGSNAHVEEFRQAEPVPDDTDDAETVAASGYDGEGEGSLLDDSTDTTADGSGSDTVFTTETDEEGDR</sequence>
<organism evidence="2 3">
    <name type="scientific">Curtobacterium oceanosedimentum</name>
    <dbReference type="NCBI Taxonomy" id="465820"/>
    <lineage>
        <taxon>Bacteria</taxon>
        <taxon>Bacillati</taxon>
        <taxon>Actinomycetota</taxon>
        <taxon>Actinomycetes</taxon>
        <taxon>Micrococcales</taxon>
        <taxon>Microbacteriaceae</taxon>
        <taxon>Curtobacterium</taxon>
    </lineage>
</organism>
<dbReference type="STRING" id="465820.NS263_07600"/>